<keyword evidence="3" id="KW-1185">Reference proteome</keyword>
<evidence type="ECO:0000313" key="2">
    <source>
        <dbReference type="EMBL" id="TCT06580.1"/>
    </source>
</evidence>
<dbReference type="GO" id="GO:0016740">
    <property type="term" value="F:transferase activity"/>
    <property type="evidence" value="ECO:0007669"/>
    <property type="project" value="UniProtKB-KW"/>
</dbReference>
<dbReference type="InterPro" id="IPR029044">
    <property type="entry name" value="Nucleotide-diphossugar_trans"/>
</dbReference>
<keyword evidence="2" id="KW-0808">Transferase</keyword>
<evidence type="ECO:0000259" key="1">
    <source>
        <dbReference type="Pfam" id="PF00535"/>
    </source>
</evidence>
<dbReference type="AlphaFoldDB" id="A0A4R3M0N0"/>
<dbReference type="PANTHER" id="PTHR43685">
    <property type="entry name" value="GLYCOSYLTRANSFERASE"/>
    <property type="match status" value="1"/>
</dbReference>
<feature type="domain" description="Glycosyltransferase 2-like" evidence="1">
    <location>
        <begin position="5"/>
        <end position="173"/>
    </location>
</feature>
<dbReference type="Pfam" id="PF00535">
    <property type="entry name" value="Glycos_transf_2"/>
    <property type="match status" value="1"/>
</dbReference>
<reference evidence="2 3" key="1">
    <citation type="submission" date="2019-03" db="EMBL/GenBank/DDBJ databases">
        <title>Genomic Encyclopedia of Type Strains, Phase IV (KMG-IV): sequencing the most valuable type-strain genomes for metagenomic binning, comparative biology and taxonomic classification.</title>
        <authorList>
            <person name="Goeker M."/>
        </authorList>
    </citation>
    <scope>NUCLEOTIDE SEQUENCE [LARGE SCALE GENOMIC DNA]</scope>
    <source>
        <strain evidence="2 3">DSM 9035</strain>
    </source>
</reference>
<proteinExistence type="predicted"/>
<name>A0A4R3M0N0_9HYPH</name>
<dbReference type="RefSeq" id="WP_165933638.1">
    <property type="nucleotide sequence ID" value="NZ_SMAI01000002.1"/>
</dbReference>
<protein>
    <submittedName>
        <fullName evidence="2">Glycosyl transferase family 2</fullName>
    </submittedName>
</protein>
<dbReference type="InterPro" id="IPR001173">
    <property type="entry name" value="Glyco_trans_2-like"/>
</dbReference>
<gene>
    <name evidence="2" type="ORF">EDC64_10257</name>
</gene>
<dbReference type="EMBL" id="SMAI01000002">
    <property type="protein sequence ID" value="TCT06580.1"/>
    <property type="molecule type" value="Genomic_DNA"/>
</dbReference>
<sequence length="309" mass="34637">MKLDVILATYNRADILRGALESFAVAARPFGARVRLVVVDNNSTDHTAAVVAEFRSRWPGACLALFEPKQGKHHALNCAMARIKADLVGQFDDDERLAPDWVEVIFANMADPATDFIGGPVVPEWDVTPPDWLPRAGYGGVLGLVDNGPVRRRYGEPGFPAMLTGANFAMRRVVLAACGPYRDGDLYAEDRYMWNQLMRLGAQGWWVPELAVRAKVPAKRLTKAYYRRWAFQEGRTLGKETRQAGGTLLGAPRWLWGEALRNAATSFAGLVRPMEPSRRFLAEIELRKFAGYYIARNLPFIRDTYYSRA</sequence>
<dbReference type="CDD" id="cd00761">
    <property type="entry name" value="Glyco_tranf_GTA_type"/>
    <property type="match status" value="1"/>
</dbReference>
<dbReference type="InterPro" id="IPR050834">
    <property type="entry name" value="Glycosyltransf_2"/>
</dbReference>
<evidence type="ECO:0000313" key="3">
    <source>
        <dbReference type="Proteomes" id="UP000294664"/>
    </source>
</evidence>
<dbReference type="Gene3D" id="3.90.550.10">
    <property type="entry name" value="Spore Coat Polysaccharide Biosynthesis Protein SpsA, Chain A"/>
    <property type="match status" value="1"/>
</dbReference>
<dbReference type="PANTHER" id="PTHR43685:SF11">
    <property type="entry name" value="GLYCOSYLTRANSFERASE TAGX-RELATED"/>
    <property type="match status" value="1"/>
</dbReference>
<accession>A0A4R3M0N0</accession>
<dbReference type="Proteomes" id="UP000294664">
    <property type="component" value="Unassembled WGS sequence"/>
</dbReference>
<dbReference type="SUPFAM" id="SSF53448">
    <property type="entry name" value="Nucleotide-diphospho-sugar transferases"/>
    <property type="match status" value="1"/>
</dbReference>
<organism evidence="2 3">
    <name type="scientific">Aquabacter spiritensis</name>
    <dbReference type="NCBI Taxonomy" id="933073"/>
    <lineage>
        <taxon>Bacteria</taxon>
        <taxon>Pseudomonadati</taxon>
        <taxon>Pseudomonadota</taxon>
        <taxon>Alphaproteobacteria</taxon>
        <taxon>Hyphomicrobiales</taxon>
        <taxon>Xanthobacteraceae</taxon>
        <taxon>Aquabacter</taxon>
    </lineage>
</organism>
<comment type="caution">
    <text evidence="2">The sequence shown here is derived from an EMBL/GenBank/DDBJ whole genome shotgun (WGS) entry which is preliminary data.</text>
</comment>